<keyword evidence="2" id="KW-1185">Reference proteome</keyword>
<name>A0A9J5XVL5_SOLCO</name>
<dbReference type="Proteomes" id="UP000824120">
    <property type="component" value="Chromosome 8"/>
</dbReference>
<dbReference type="AlphaFoldDB" id="A0A9J5XVL5"/>
<comment type="caution">
    <text evidence="1">The sequence shown here is derived from an EMBL/GenBank/DDBJ whole genome shotgun (WGS) entry which is preliminary data.</text>
</comment>
<gene>
    <name evidence="1" type="ORF">H5410_042292</name>
</gene>
<dbReference type="EMBL" id="JACXVP010000008">
    <property type="protein sequence ID" value="KAG5591778.1"/>
    <property type="molecule type" value="Genomic_DNA"/>
</dbReference>
<protein>
    <submittedName>
        <fullName evidence="1">Uncharacterized protein</fullName>
    </submittedName>
</protein>
<accession>A0A9J5XVL5</accession>
<proteinExistence type="predicted"/>
<evidence type="ECO:0000313" key="2">
    <source>
        <dbReference type="Proteomes" id="UP000824120"/>
    </source>
</evidence>
<evidence type="ECO:0000313" key="1">
    <source>
        <dbReference type="EMBL" id="KAG5591778.1"/>
    </source>
</evidence>
<reference evidence="1 2" key="1">
    <citation type="submission" date="2020-09" db="EMBL/GenBank/DDBJ databases">
        <title>De no assembly of potato wild relative species, Solanum commersonii.</title>
        <authorList>
            <person name="Cho K."/>
        </authorList>
    </citation>
    <scope>NUCLEOTIDE SEQUENCE [LARGE SCALE GENOMIC DNA]</scope>
    <source>
        <strain evidence="1">LZ3.2</strain>
        <tissue evidence="1">Leaf</tissue>
    </source>
</reference>
<sequence>MSERKLQELIYTKGFALIPTDGATAVLEHNDGGNRGRRVNNSAIIAPIAHISTAGPYIGDCKRTSGVRYQRVETYSVYGG</sequence>
<organism evidence="1 2">
    <name type="scientific">Solanum commersonii</name>
    <name type="common">Commerson's wild potato</name>
    <name type="synonym">Commerson's nightshade</name>
    <dbReference type="NCBI Taxonomy" id="4109"/>
    <lineage>
        <taxon>Eukaryota</taxon>
        <taxon>Viridiplantae</taxon>
        <taxon>Streptophyta</taxon>
        <taxon>Embryophyta</taxon>
        <taxon>Tracheophyta</taxon>
        <taxon>Spermatophyta</taxon>
        <taxon>Magnoliopsida</taxon>
        <taxon>eudicotyledons</taxon>
        <taxon>Gunneridae</taxon>
        <taxon>Pentapetalae</taxon>
        <taxon>asterids</taxon>
        <taxon>lamiids</taxon>
        <taxon>Solanales</taxon>
        <taxon>Solanaceae</taxon>
        <taxon>Solanoideae</taxon>
        <taxon>Solaneae</taxon>
        <taxon>Solanum</taxon>
    </lineage>
</organism>